<dbReference type="GO" id="GO:0043190">
    <property type="term" value="C:ATP-binding cassette (ABC) transporter complex"/>
    <property type="evidence" value="ECO:0007669"/>
    <property type="project" value="InterPro"/>
</dbReference>
<sequence>MAIRRRHILKASAGGALLPLARAEAADPVLRVGTTLADIPLTTGQPSQGGEGQRFIGYQLYDCLINWDLSKRDIAARHRPGLALSWEVDRETRTVWTFRLRPGVTFHDGSAFTADDVVWNLDKLMRREAPQFDGAQAVQAATYVAPIAGYRALDPMTVQITTKQPDAVFPYQVSSIFISSPRRWEEMGRDWNRVAMRPSGTGPWMLERLVPRQRAELLRNATYWDPDRIPKTERQVLLTIPDPNTRVSALLSGQVDWIEAPPPDALPRLRSAGMQIVTNLYPHIWPYQLSTLPDAPTRDVRVRRALNLAIDREGLVTLLAGTAMPAEGMINRGHPWFGNPGFRITHDPETARRLLAEAGYGPRNPLKLKFGISTSGSGQMQPLAMNDFIQQNLAAVGVTVEFDVLEWEALRARRRAGAAAQENRGVAGINNSWGFWDPDIGLIATSWSRLTPPQGFNWGGFADPEADALAAEAKLAFDPEEQDRILARLHDRIVDQAMWLWVVHDLNPRALGPRLRGFTQAQSWFQDLTPVHFG</sequence>
<evidence type="ECO:0000313" key="5">
    <source>
        <dbReference type="Proteomes" id="UP000600101"/>
    </source>
</evidence>
<dbReference type="SUPFAM" id="SSF53850">
    <property type="entry name" value="Periplasmic binding protein-like II"/>
    <property type="match status" value="1"/>
</dbReference>
<dbReference type="InterPro" id="IPR000914">
    <property type="entry name" value="SBP_5_dom"/>
</dbReference>
<name>A0A9X0QZS9_9PROT</name>
<dbReference type="GO" id="GO:1904680">
    <property type="term" value="F:peptide transmembrane transporter activity"/>
    <property type="evidence" value="ECO:0007669"/>
    <property type="project" value="TreeGrafter"/>
</dbReference>
<dbReference type="GO" id="GO:0015833">
    <property type="term" value="P:peptide transport"/>
    <property type="evidence" value="ECO:0007669"/>
    <property type="project" value="TreeGrafter"/>
</dbReference>
<dbReference type="PANTHER" id="PTHR30290:SF83">
    <property type="entry name" value="ABC TRANSPORTER SUBSTRATE-BINDING PROTEIN"/>
    <property type="match status" value="1"/>
</dbReference>
<dbReference type="EMBL" id="JACOMF010000017">
    <property type="protein sequence ID" value="MBC4016680.1"/>
    <property type="molecule type" value="Genomic_DNA"/>
</dbReference>
<comment type="subcellular location">
    <subcellularLocation>
        <location evidence="1">Periplasm</location>
    </subcellularLocation>
</comment>
<gene>
    <name evidence="4" type="ORF">H7965_15260</name>
</gene>
<evidence type="ECO:0000256" key="1">
    <source>
        <dbReference type="ARBA" id="ARBA00004418"/>
    </source>
</evidence>
<evidence type="ECO:0000259" key="3">
    <source>
        <dbReference type="Pfam" id="PF00496"/>
    </source>
</evidence>
<dbReference type="RefSeq" id="WP_186771445.1">
    <property type="nucleotide sequence ID" value="NZ_JACOMF010000017.1"/>
</dbReference>
<dbReference type="Gene3D" id="3.10.105.10">
    <property type="entry name" value="Dipeptide-binding Protein, Domain 3"/>
    <property type="match status" value="1"/>
</dbReference>
<dbReference type="CDD" id="cd08495">
    <property type="entry name" value="PBP2_NikA_DppA_OppA_like_8"/>
    <property type="match status" value="1"/>
</dbReference>
<reference evidence="4" key="1">
    <citation type="submission" date="2020-08" db="EMBL/GenBank/DDBJ databases">
        <authorList>
            <person name="Hu Y."/>
            <person name="Nguyen S.V."/>
            <person name="Li F."/>
            <person name="Fanning S."/>
        </authorList>
    </citation>
    <scope>NUCLEOTIDE SEQUENCE</scope>
    <source>
        <strain evidence="4">SYSU D8009</strain>
    </source>
</reference>
<dbReference type="InterPro" id="IPR030678">
    <property type="entry name" value="Peptide/Ni-bd"/>
</dbReference>
<feature type="domain" description="Solute-binding protein family 5" evidence="3">
    <location>
        <begin position="79"/>
        <end position="439"/>
    </location>
</feature>
<evidence type="ECO:0000313" key="4">
    <source>
        <dbReference type="EMBL" id="MBC4016680.1"/>
    </source>
</evidence>
<proteinExistence type="inferred from homology"/>
<protein>
    <submittedName>
        <fullName evidence="4">ABC transporter substrate-binding protein</fullName>
    </submittedName>
</protein>
<comment type="similarity">
    <text evidence="2">Belongs to the bacterial solute-binding protein 5 family.</text>
</comment>
<accession>A0A9X0QZS9</accession>
<dbReference type="AlphaFoldDB" id="A0A9X0QZS9"/>
<dbReference type="PANTHER" id="PTHR30290">
    <property type="entry name" value="PERIPLASMIC BINDING COMPONENT OF ABC TRANSPORTER"/>
    <property type="match status" value="1"/>
</dbReference>
<dbReference type="Gene3D" id="3.90.76.10">
    <property type="entry name" value="Dipeptide-binding Protein, Domain 1"/>
    <property type="match status" value="1"/>
</dbReference>
<organism evidence="4 5">
    <name type="scientific">Siccirubricoccus deserti</name>
    <dbReference type="NCBI Taxonomy" id="2013562"/>
    <lineage>
        <taxon>Bacteria</taxon>
        <taxon>Pseudomonadati</taxon>
        <taxon>Pseudomonadota</taxon>
        <taxon>Alphaproteobacteria</taxon>
        <taxon>Acetobacterales</taxon>
        <taxon>Roseomonadaceae</taxon>
        <taxon>Siccirubricoccus</taxon>
    </lineage>
</organism>
<comment type="caution">
    <text evidence="4">The sequence shown here is derived from an EMBL/GenBank/DDBJ whole genome shotgun (WGS) entry which is preliminary data.</text>
</comment>
<keyword evidence="5" id="KW-1185">Reference proteome</keyword>
<dbReference type="Proteomes" id="UP000600101">
    <property type="component" value="Unassembled WGS sequence"/>
</dbReference>
<dbReference type="InterPro" id="IPR039424">
    <property type="entry name" value="SBP_5"/>
</dbReference>
<dbReference type="Pfam" id="PF00496">
    <property type="entry name" value="SBP_bac_5"/>
    <property type="match status" value="1"/>
</dbReference>
<dbReference type="Gene3D" id="3.40.190.10">
    <property type="entry name" value="Periplasmic binding protein-like II"/>
    <property type="match status" value="1"/>
</dbReference>
<dbReference type="GO" id="GO:0030288">
    <property type="term" value="C:outer membrane-bounded periplasmic space"/>
    <property type="evidence" value="ECO:0007669"/>
    <property type="project" value="UniProtKB-ARBA"/>
</dbReference>
<dbReference type="PIRSF" id="PIRSF002741">
    <property type="entry name" value="MppA"/>
    <property type="match status" value="1"/>
</dbReference>
<evidence type="ECO:0000256" key="2">
    <source>
        <dbReference type="ARBA" id="ARBA00005695"/>
    </source>
</evidence>